<dbReference type="SMART" id="SM00418">
    <property type="entry name" value="HTH_ARSR"/>
    <property type="match status" value="1"/>
</dbReference>
<dbReference type="PANTHER" id="PTHR33154">
    <property type="entry name" value="TRANSCRIPTIONAL REGULATOR, ARSR FAMILY"/>
    <property type="match status" value="1"/>
</dbReference>
<dbReference type="PRINTS" id="PR00778">
    <property type="entry name" value="HTHARSR"/>
</dbReference>
<evidence type="ECO:0000256" key="2">
    <source>
        <dbReference type="ARBA" id="ARBA00023125"/>
    </source>
</evidence>
<evidence type="ECO:0000259" key="4">
    <source>
        <dbReference type="PROSITE" id="PS50987"/>
    </source>
</evidence>
<evidence type="ECO:0000313" key="5">
    <source>
        <dbReference type="EMBL" id="TCK89155.1"/>
    </source>
</evidence>
<evidence type="ECO:0000256" key="3">
    <source>
        <dbReference type="ARBA" id="ARBA00023163"/>
    </source>
</evidence>
<dbReference type="PANTHER" id="PTHR33154:SF18">
    <property type="entry name" value="ARSENICAL RESISTANCE OPERON REPRESSOR"/>
    <property type="match status" value="1"/>
</dbReference>
<dbReference type="Proteomes" id="UP000294545">
    <property type="component" value="Unassembled WGS sequence"/>
</dbReference>
<protein>
    <submittedName>
        <fullName evidence="5">ArsR family transcriptional regulator</fullName>
    </submittedName>
</protein>
<dbReference type="GO" id="GO:0003677">
    <property type="term" value="F:DNA binding"/>
    <property type="evidence" value="ECO:0007669"/>
    <property type="project" value="UniProtKB-KW"/>
</dbReference>
<keyword evidence="2" id="KW-0238">DNA-binding</keyword>
<comment type="caution">
    <text evidence="5">The sequence shown here is derived from an EMBL/GenBank/DDBJ whole genome shotgun (WGS) entry which is preliminary data.</text>
</comment>
<dbReference type="CDD" id="cd00090">
    <property type="entry name" value="HTH_ARSR"/>
    <property type="match status" value="1"/>
</dbReference>
<evidence type="ECO:0000313" key="6">
    <source>
        <dbReference type="Proteomes" id="UP000294545"/>
    </source>
</evidence>
<gene>
    <name evidence="5" type="ORF">EDC19_2573</name>
</gene>
<dbReference type="InterPro" id="IPR001845">
    <property type="entry name" value="HTH_ArsR_DNA-bd_dom"/>
</dbReference>
<name>A0A4R1MAU4_9FIRM</name>
<proteinExistence type="predicted"/>
<dbReference type="AlphaFoldDB" id="A0A4R1MAU4"/>
<dbReference type="InterPro" id="IPR051081">
    <property type="entry name" value="HTH_MetalResp_TranReg"/>
</dbReference>
<keyword evidence="1" id="KW-0805">Transcription regulation</keyword>
<keyword evidence="6" id="KW-1185">Reference proteome</keyword>
<evidence type="ECO:0000256" key="1">
    <source>
        <dbReference type="ARBA" id="ARBA00023015"/>
    </source>
</evidence>
<feature type="domain" description="HTH arsR-type" evidence="4">
    <location>
        <begin position="251"/>
        <end position="342"/>
    </location>
</feature>
<dbReference type="GO" id="GO:0003700">
    <property type="term" value="F:DNA-binding transcription factor activity"/>
    <property type="evidence" value="ECO:0007669"/>
    <property type="project" value="InterPro"/>
</dbReference>
<reference evidence="5 6" key="1">
    <citation type="submission" date="2019-03" db="EMBL/GenBank/DDBJ databases">
        <title>Genomic Encyclopedia of Type Strains, Phase IV (KMG-IV): sequencing the most valuable type-strain genomes for metagenomic binning, comparative biology and taxonomic classification.</title>
        <authorList>
            <person name="Goeker M."/>
        </authorList>
    </citation>
    <scope>NUCLEOTIDE SEQUENCE [LARGE SCALE GENOMIC DNA]</scope>
    <source>
        <strain evidence="5 6">DSM 24176</strain>
    </source>
</reference>
<dbReference type="InterPro" id="IPR011991">
    <property type="entry name" value="ArsR-like_HTH"/>
</dbReference>
<sequence>MANNIFKEFDPFLETIGLLIASHDMKKTKKEAIKTFNEHGFDGEKFYANNMGVFEKYVKEFKNHCSLSEKDTFFFDSNDSDFIAVLSFLVIPNRDLITSIDEIDNSEIYKALIEICEYGLGMKVDFEQFDSLDDIISFLDTSDFQEGDKWKMMRLMQSPKKYIKQFINIINSNIKAYEKAEKSIRAELSKLLEKYYESVTDKDNGQFLKLKESLTETANIYPTLALPLSQLVFEDNCYYGLFASIILGEESDKKSKEKLIYGLKALSDKSKLQILQSLKKSPKYNLEIANELELTAPTMSHHMNVLLTCGFVGVDKKNGRVYYHLEEESIRLFLDALQKVLL</sequence>
<dbReference type="EMBL" id="SMGQ01000016">
    <property type="protein sequence ID" value="TCK89155.1"/>
    <property type="molecule type" value="Genomic_DNA"/>
</dbReference>
<dbReference type="RefSeq" id="WP_165868620.1">
    <property type="nucleotide sequence ID" value="NZ_SMGQ01000016.1"/>
</dbReference>
<keyword evidence="3" id="KW-0804">Transcription</keyword>
<dbReference type="Pfam" id="PF01022">
    <property type="entry name" value="HTH_5"/>
    <property type="match status" value="1"/>
</dbReference>
<dbReference type="SUPFAM" id="SSF46785">
    <property type="entry name" value="Winged helix' DNA-binding domain"/>
    <property type="match status" value="1"/>
</dbReference>
<accession>A0A4R1MAU4</accession>
<dbReference type="InterPro" id="IPR036388">
    <property type="entry name" value="WH-like_DNA-bd_sf"/>
</dbReference>
<dbReference type="PROSITE" id="PS50987">
    <property type="entry name" value="HTH_ARSR_2"/>
    <property type="match status" value="1"/>
</dbReference>
<dbReference type="InterPro" id="IPR036390">
    <property type="entry name" value="WH_DNA-bd_sf"/>
</dbReference>
<organism evidence="5 6">
    <name type="scientific">Natranaerovirga hydrolytica</name>
    <dbReference type="NCBI Taxonomy" id="680378"/>
    <lineage>
        <taxon>Bacteria</taxon>
        <taxon>Bacillati</taxon>
        <taxon>Bacillota</taxon>
        <taxon>Clostridia</taxon>
        <taxon>Lachnospirales</taxon>
        <taxon>Natranaerovirgaceae</taxon>
        <taxon>Natranaerovirga</taxon>
    </lineage>
</organism>
<dbReference type="Gene3D" id="1.10.10.10">
    <property type="entry name" value="Winged helix-like DNA-binding domain superfamily/Winged helix DNA-binding domain"/>
    <property type="match status" value="1"/>
</dbReference>